<keyword evidence="2" id="KW-1003">Cell membrane</keyword>
<feature type="transmembrane region" description="Helical" evidence="7">
    <location>
        <begin position="197"/>
        <end position="222"/>
    </location>
</feature>
<dbReference type="PANTHER" id="PTHR23513:SF11">
    <property type="entry name" value="STAPHYLOFERRIN A TRANSPORTER"/>
    <property type="match status" value="1"/>
</dbReference>
<feature type="transmembrane region" description="Helical" evidence="7">
    <location>
        <begin position="347"/>
        <end position="365"/>
    </location>
</feature>
<feature type="region of interest" description="Disordered" evidence="6">
    <location>
        <begin position="370"/>
        <end position="392"/>
    </location>
</feature>
<dbReference type="Pfam" id="PF07690">
    <property type="entry name" value="MFS_1"/>
    <property type="match status" value="1"/>
</dbReference>
<name>A0ABV7YK84_9ACTN</name>
<organism evidence="8 9">
    <name type="scientific">Tenggerimyces flavus</name>
    <dbReference type="NCBI Taxonomy" id="1708749"/>
    <lineage>
        <taxon>Bacteria</taxon>
        <taxon>Bacillati</taxon>
        <taxon>Actinomycetota</taxon>
        <taxon>Actinomycetes</taxon>
        <taxon>Propionibacteriales</taxon>
        <taxon>Nocardioidaceae</taxon>
        <taxon>Tenggerimyces</taxon>
    </lineage>
</organism>
<dbReference type="Proteomes" id="UP001595699">
    <property type="component" value="Unassembled WGS sequence"/>
</dbReference>
<reference evidence="9" key="1">
    <citation type="journal article" date="2019" name="Int. J. Syst. Evol. Microbiol.">
        <title>The Global Catalogue of Microorganisms (GCM) 10K type strain sequencing project: providing services to taxonomists for standard genome sequencing and annotation.</title>
        <authorList>
            <consortium name="The Broad Institute Genomics Platform"/>
            <consortium name="The Broad Institute Genome Sequencing Center for Infectious Disease"/>
            <person name="Wu L."/>
            <person name="Ma J."/>
        </authorList>
    </citation>
    <scope>NUCLEOTIDE SEQUENCE [LARGE SCALE GENOMIC DNA]</scope>
    <source>
        <strain evidence="9">CGMCC 4.7241</strain>
    </source>
</reference>
<feature type="transmembrane region" description="Helical" evidence="7">
    <location>
        <begin position="95"/>
        <end position="118"/>
    </location>
</feature>
<keyword evidence="3 7" id="KW-0812">Transmembrane</keyword>
<dbReference type="SUPFAM" id="SSF103473">
    <property type="entry name" value="MFS general substrate transporter"/>
    <property type="match status" value="1"/>
</dbReference>
<feature type="transmembrane region" description="Helical" evidence="7">
    <location>
        <begin position="321"/>
        <end position="341"/>
    </location>
</feature>
<evidence type="ECO:0000256" key="4">
    <source>
        <dbReference type="ARBA" id="ARBA00022989"/>
    </source>
</evidence>
<evidence type="ECO:0000256" key="3">
    <source>
        <dbReference type="ARBA" id="ARBA00022692"/>
    </source>
</evidence>
<evidence type="ECO:0000256" key="2">
    <source>
        <dbReference type="ARBA" id="ARBA00022475"/>
    </source>
</evidence>
<dbReference type="Gene3D" id="1.20.1250.20">
    <property type="entry name" value="MFS general substrate transporter like domains"/>
    <property type="match status" value="1"/>
</dbReference>
<comment type="caution">
    <text evidence="8">The sequence shown here is derived from an EMBL/GenBank/DDBJ whole genome shotgun (WGS) entry which is preliminary data.</text>
</comment>
<keyword evidence="9" id="KW-1185">Reference proteome</keyword>
<feature type="transmembrane region" description="Helical" evidence="7">
    <location>
        <begin position="39"/>
        <end position="59"/>
    </location>
</feature>
<dbReference type="InterPro" id="IPR036259">
    <property type="entry name" value="MFS_trans_sf"/>
</dbReference>
<feature type="compositionally biased region" description="Polar residues" evidence="6">
    <location>
        <begin position="382"/>
        <end position="392"/>
    </location>
</feature>
<evidence type="ECO:0000256" key="6">
    <source>
        <dbReference type="SAM" id="MobiDB-lite"/>
    </source>
</evidence>
<feature type="transmembrane region" description="Helical" evidence="7">
    <location>
        <begin position="261"/>
        <end position="280"/>
    </location>
</feature>
<feature type="transmembrane region" description="Helical" evidence="7">
    <location>
        <begin position="155"/>
        <end position="176"/>
    </location>
</feature>
<accession>A0ABV7YK84</accession>
<keyword evidence="4 7" id="KW-1133">Transmembrane helix</keyword>
<evidence type="ECO:0000256" key="1">
    <source>
        <dbReference type="ARBA" id="ARBA00004651"/>
    </source>
</evidence>
<evidence type="ECO:0000313" key="9">
    <source>
        <dbReference type="Proteomes" id="UP001595699"/>
    </source>
</evidence>
<feature type="transmembrane region" description="Helical" evidence="7">
    <location>
        <begin position="234"/>
        <end position="254"/>
    </location>
</feature>
<evidence type="ECO:0000313" key="8">
    <source>
        <dbReference type="EMBL" id="MFC3764774.1"/>
    </source>
</evidence>
<dbReference type="EMBL" id="JBHRZH010000033">
    <property type="protein sequence ID" value="MFC3764774.1"/>
    <property type="molecule type" value="Genomic_DNA"/>
</dbReference>
<dbReference type="InterPro" id="IPR011701">
    <property type="entry name" value="MFS"/>
</dbReference>
<protein>
    <submittedName>
        <fullName evidence="8">MFS transporter</fullName>
    </submittedName>
</protein>
<dbReference type="RefSeq" id="WP_205121576.1">
    <property type="nucleotide sequence ID" value="NZ_JAFBCM010000001.1"/>
</dbReference>
<keyword evidence="5 7" id="KW-0472">Membrane</keyword>
<feature type="transmembrane region" description="Helical" evidence="7">
    <location>
        <begin position="71"/>
        <end position="89"/>
    </location>
</feature>
<evidence type="ECO:0000256" key="5">
    <source>
        <dbReference type="ARBA" id="ARBA00023136"/>
    </source>
</evidence>
<feature type="transmembrane region" description="Helical" evidence="7">
    <location>
        <begin position="130"/>
        <end position="149"/>
    </location>
</feature>
<proteinExistence type="predicted"/>
<feature type="transmembrane region" description="Helical" evidence="7">
    <location>
        <begin position="286"/>
        <end position="309"/>
    </location>
</feature>
<comment type="subcellular location">
    <subcellularLocation>
        <location evidence="1">Cell membrane</location>
        <topology evidence="1">Multi-pass membrane protein</topology>
    </subcellularLocation>
</comment>
<evidence type="ECO:0000256" key="7">
    <source>
        <dbReference type="SAM" id="Phobius"/>
    </source>
</evidence>
<dbReference type="PANTHER" id="PTHR23513">
    <property type="entry name" value="INTEGRAL MEMBRANE EFFLUX PROTEIN-RELATED"/>
    <property type="match status" value="1"/>
</dbReference>
<gene>
    <name evidence="8" type="ORF">ACFOUW_28315</name>
</gene>
<sequence length="392" mass="39345">MGGFARWITSNLGSAIPQSMAPITYGLATLAHGDAKGGALMMTAMTAAQVLGAVPIAAAGRRFSVSAYARVLVAFRSLAFAGLAIAIVGGAPVPALVAIASLAGLVNGAIFGVLRSILNDLVTANKLPRALGITATANELVFVTGPILASTIGGMSVIAAVAIMAVTSALPLVVLPRIAKRTPTPAVAQVRPKSIRLGVLVWLLAAGSAGACVASVEIGALALALRHDLAPSAAFYFTVPLCIGSVLGGVWVSIRNRRPRGRFVVGMMLVTGAGAVTVAWGGWLAAAIAGAVLIGLCLAPLGTSFSLSLDDVLHAERRAEGFALLQTSKAIGVIVASSVIAFASLEAALLTTASLTLVAAIVVALHGRQRPPGSDGAARLQAAQSSDGAFGR</sequence>